<gene>
    <name evidence="3" type="ORF">ACFQ39_13075</name>
</gene>
<comment type="caution">
    <text evidence="3">The sequence shown here is derived from an EMBL/GenBank/DDBJ whole genome shotgun (WGS) entry which is preliminary data.</text>
</comment>
<keyword evidence="4" id="KW-1185">Reference proteome</keyword>
<evidence type="ECO:0000313" key="3">
    <source>
        <dbReference type="EMBL" id="MFD1316551.1"/>
    </source>
</evidence>
<dbReference type="PANTHER" id="PTHR43477:SF1">
    <property type="entry name" value="DIHYDROANTICAPSIN 7-DEHYDROGENASE"/>
    <property type="match status" value="1"/>
</dbReference>
<dbReference type="CDD" id="cd05233">
    <property type="entry name" value="SDR_c"/>
    <property type="match status" value="1"/>
</dbReference>
<dbReference type="InterPro" id="IPR036291">
    <property type="entry name" value="NAD(P)-bd_dom_sf"/>
</dbReference>
<name>A0ABW3Y3Z4_9FLAO</name>
<protein>
    <submittedName>
        <fullName evidence="3">SDR family NAD(P)-dependent oxidoreductase</fullName>
        <ecNumber evidence="3">1.1.1.-</ecNumber>
    </submittedName>
</protein>
<evidence type="ECO:0000313" key="4">
    <source>
        <dbReference type="Proteomes" id="UP001597201"/>
    </source>
</evidence>
<dbReference type="SUPFAM" id="SSF51735">
    <property type="entry name" value="NAD(P)-binding Rossmann-fold domains"/>
    <property type="match status" value="1"/>
</dbReference>
<evidence type="ECO:0000256" key="2">
    <source>
        <dbReference type="ARBA" id="ARBA00023002"/>
    </source>
</evidence>
<evidence type="ECO:0000256" key="1">
    <source>
        <dbReference type="ARBA" id="ARBA00006484"/>
    </source>
</evidence>
<dbReference type="Gene3D" id="3.40.50.720">
    <property type="entry name" value="NAD(P)-binding Rossmann-like Domain"/>
    <property type="match status" value="1"/>
</dbReference>
<proteinExistence type="inferred from homology"/>
<reference evidence="4" key="1">
    <citation type="journal article" date="2019" name="Int. J. Syst. Evol. Microbiol.">
        <title>The Global Catalogue of Microorganisms (GCM) 10K type strain sequencing project: providing services to taxonomists for standard genome sequencing and annotation.</title>
        <authorList>
            <consortium name="The Broad Institute Genomics Platform"/>
            <consortium name="The Broad Institute Genome Sequencing Center for Infectious Disease"/>
            <person name="Wu L."/>
            <person name="Ma J."/>
        </authorList>
    </citation>
    <scope>NUCLEOTIDE SEQUENCE [LARGE SCALE GENOMIC DNA]</scope>
    <source>
        <strain evidence="4">CCUG 61485</strain>
    </source>
</reference>
<dbReference type="Pfam" id="PF13561">
    <property type="entry name" value="adh_short_C2"/>
    <property type="match status" value="1"/>
</dbReference>
<dbReference type="Proteomes" id="UP001597201">
    <property type="component" value="Unassembled WGS sequence"/>
</dbReference>
<accession>A0ABW3Y3Z4</accession>
<dbReference type="InterPro" id="IPR051122">
    <property type="entry name" value="SDR_DHRS6-like"/>
</dbReference>
<dbReference type="PANTHER" id="PTHR43477">
    <property type="entry name" value="DIHYDROANTICAPSIN 7-DEHYDROGENASE"/>
    <property type="match status" value="1"/>
</dbReference>
<dbReference type="GO" id="GO:0016491">
    <property type="term" value="F:oxidoreductase activity"/>
    <property type="evidence" value="ECO:0007669"/>
    <property type="project" value="UniProtKB-KW"/>
</dbReference>
<sequence>MRTILVVGGSKGVGERLVALNIDNNRVINFSRSKPNVDHANLTHFEIDILSDELPNLDQVDQIFYCPGSINLKPFNRLSQKDFQNDLEINFFGAVRVIQKYLDVLKKGHDPSIILFSTVAVKMGMTFHASIGAAKGAVEGLVKSLAAEFAPTIRINAVAPTITNTSLASSILRNDAMMEKMIERHPLKKILDPEEVASMANYLSSPIAKSISGQVIEMDCGIVNLK</sequence>
<comment type="similarity">
    <text evidence="1">Belongs to the short-chain dehydrogenases/reductases (SDR) family.</text>
</comment>
<dbReference type="EC" id="1.1.1.-" evidence="3"/>
<keyword evidence="2 3" id="KW-0560">Oxidoreductase</keyword>
<dbReference type="EMBL" id="JBHTMY010000003">
    <property type="protein sequence ID" value="MFD1316551.1"/>
    <property type="molecule type" value="Genomic_DNA"/>
</dbReference>
<dbReference type="InterPro" id="IPR002347">
    <property type="entry name" value="SDR_fam"/>
</dbReference>
<dbReference type="PRINTS" id="PR00081">
    <property type="entry name" value="GDHRDH"/>
</dbReference>
<organism evidence="3 4">
    <name type="scientific">Namhaeicola litoreus</name>
    <dbReference type="NCBI Taxonomy" id="1052145"/>
    <lineage>
        <taxon>Bacteria</taxon>
        <taxon>Pseudomonadati</taxon>
        <taxon>Bacteroidota</taxon>
        <taxon>Flavobacteriia</taxon>
        <taxon>Flavobacteriales</taxon>
        <taxon>Flavobacteriaceae</taxon>
        <taxon>Namhaeicola</taxon>
    </lineage>
</organism>
<dbReference type="RefSeq" id="WP_377179635.1">
    <property type="nucleotide sequence ID" value="NZ_JBHTMY010000003.1"/>
</dbReference>